<dbReference type="InterPro" id="IPR005234">
    <property type="entry name" value="ScpB_csome_segregation"/>
</dbReference>
<evidence type="ECO:0000256" key="3">
    <source>
        <dbReference type="ARBA" id="ARBA00022829"/>
    </source>
</evidence>
<dbReference type="InterPro" id="IPR036390">
    <property type="entry name" value="WH_DNA-bd_sf"/>
</dbReference>
<dbReference type="Pfam" id="PF04079">
    <property type="entry name" value="SMC_ScpB"/>
    <property type="match status" value="1"/>
</dbReference>
<proteinExistence type="predicted"/>
<reference evidence="6" key="1">
    <citation type="journal article" date="2019" name="Int. J. Syst. Evol. Microbiol.">
        <title>The Global Catalogue of Microorganisms (GCM) 10K type strain sequencing project: providing services to taxonomists for standard genome sequencing and annotation.</title>
        <authorList>
            <consortium name="The Broad Institute Genomics Platform"/>
            <consortium name="The Broad Institute Genome Sequencing Center for Infectious Disease"/>
            <person name="Wu L."/>
            <person name="Ma J."/>
        </authorList>
    </citation>
    <scope>NUCLEOTIDE SEQUENCE [LARGE SCALE GENOMIC DNA]</scope>
    <source>
        <strain evidence="6">CCUG 46385</strain>
    </source>
</reference>
<evidence type="ECO:0000256" key="1">
    <source>
        <dbReference type="ARBA" id="ARBA00022490"/>
    </source>
</evidence>
<keyword evidence="3" id="KW-0159">Chromosome partition</keyword>
<dbReference type="EMBL" id="JBHSHL010000015">
    <property type="protein sequence ID" value="MFC4804473.1"/>
    <property type="molecule type" value="Genomic_DNA"/>
</dbReference>
<accession>A0ABV9QKP6</accession>
<keyword evidence="2" id="KW-0132">Cell division</keyword>
<comment type="caution">
    <text evidence="5">The sequence shown here is derived from an EMBL/GenBank/DDBJ whole genome shotgun (WGS) entry which is preliminary data.</text>
</comment>
<dbReference type="PIRSF" id="PIRSF019345">
    <property type="entry name" value="ScpB"/>
    <property type="match status" value="1"/>
</dbReference>
<dbReference type="Proteomes" id="UP001595916">
    <property type="component" value="Unassembled WGS sequence"/>
</dbReference>
<dbReference type="RefSeq" id="WP_379787983.1">
    <property type="nucleotide sequence ID" value="NZ_JBHSHL010000015.1"/>
</dbReference>
<dbReference type="NCBIfam" id="TIGR00281">
    <property type="entry name" value="SMC-Scp complex subunit ScpB"/>
    <property type="match status" value="1"/>
</dbReference>
<dbReference type="SUPFAM" id="SSF46785">
    <property type="entry name" value="Winged helix' DNA-binding domain"/>
    <property type="match status" value="2"/>
</dbReference>
<sequence>MRLNRLCSIIESILFIEGESISLSDIVKAVREIEGEEKIDKNIVREALLLLEKRYFEEESGLSLLITKDTVRLATHPENHLYVELMTVKQKKRSLTQSVLETLSIIAYRQPVTKLEVEDIRGVKSDYPIRILLEYGLIEEAGRLDRIGKPILYRTTSEFLTQFGLKDIKDMPKFSSFEEQTQNISMFESTAAQEDEQGTEV</sequence>
<protein>
    <submittedName>
        <fullName evidence="5">SMC-Scp complex subunit ScpB</fullName>
    </submittedName>
</protein>
<gene>
    <name evidence="5" type="primary">scpB</name>
    <name evidence="5" type="ORF">ACFO4R_05190</name>
</gene>
<keyword evidence="4" id="KW-0131">Cell cycle</keyword>
<keyword evidence="1" id="KW-0963">Cytoplasm</keyword>
<organism evidence="5 6">
    <name type="scientific">Filifactor villosus</name>
    <dbReference type="NCBI Taxonomy" id="29374"/>
    <lineage>
        <taxon>Bacteria</taxon>
        <taxon>Bacillati</taxon>
        <taxon>Bacillota</taxon>
        <taxon>Clostridia</taxon>
        <taxon>Peptostreptococcales</taxon>
        <taxon>Filifactoraceae</taxon>
        <taxon>Filifactor</taxon>
    </lineage>
</organism>
<dbReference type="PANTHER" id="PTHR34298:SF2">
    <property type="entry name" value="SEGREGATION AND CONDENSATION PROTEIN B"/>
    <property type="match status" value="1"/>
</dbReference>
<evidence type="ECO:0000313" key="5">
    <source>
        <dbReference type="EMBL" id="MFC4804473.1"/>
    </source>
</evidence>
<evidence type="ECO:0000313" key="6">
    <source>
        <dbReference type="Proteomes" id="UP001595916"/>
    </source>
</evidence>
<name>A0ABV9QKP6_9FIRM</name>
<keyword evidence="6" id="KW-1185">Reference proteome</keyword>
<evidence type="ECO:0000256" key="4">
    <source>
        <dbReference type="ARBA" id="ARBA00023306"/>
    </source>
</evidence>
<evidence type="ECO:0000256" key="2">
    <source>
        <dbReference type="ARBA" id="ARBA00022618"/>
    </source>
</evidence>
<dbReference type="PANTHER" id="PTHR34298">
    <property type="entry name" value="SEGREGATION AND CONDENSATION PROTEIN B"/>
    <property type="match status" value="1"/>
</dbReference>
<dbReference type="InterPro" id="IPR036388">
    <property type="entry name" value="WH-like_DNA-bd_sf"/>
</dbReference>
<dbReference type="Gene3D" id="1.10.10.10">
    <property type="entry name" value="Winged helix-like DNA-binding domain superfamily/Winged helix DNA-binding domain"/>
    <property type="match status" value="2"/>
</dbReference>